<dbReference type="OrthoDB" id="2316845at2759"/>
<evidence type="ECO:0000313" key="2">
    <source>
        <dbReference type="Proteomes" id="UP001153678"/>
    </source>
</evidence>
<evidence type="ECO:0000313" key="1">
    <source>
        <dbReference type="EMBL" id="CAI2185750.1"/>
    </source>
</evidence>
<gene>
    <name evidence="1" type="ORF">FWILDA_LOCUS12233</name>
</gene>
<accession>A0A9W4SY45</accession>
<dbReference type="EMBL" id="CAMKVN010003853">
    <property type="protein sequence ID" value="CAI2185750.1"/>
    <property type="molecule type" value="Genomic_DNA"/>
</dbReference>
<feature type="non-terminal residue" evidence="1">
    <location>
        <position position="1"/>
    </location>
</feature>
<dbReference type="AlphaFoldDB" id="A0A9W4SY45"/>
<keyword evidence="2" id="KW-1185">Reference proteome</keyword>
<dbReference type="Proteomes" id="UP001153678">
    <property type="component" value="Unassembled WGS sequence"/>
</dbReference>
<organism evidence="1 2">
    <name type="scientific">Funneliformis geosporum</name>
    <dbReference type="NCBI Taxonomy" id="1117311"/>
    <lineage>
        <taxon>Eukaryota</taxon>
        <taxon>Fungi</taxon>
        <taxon>Fungi incertae sedis</taxon>
        <taxon>Mucoromycota</taxon>
        <taxon>Glomeromycotina</taxon>
        <taxon>Glomeromycetes</taxon>
        <taxon>Glomerales</taxon>
        <taxon>Glomeraceae</taxon>
        <taxon>Funneliformis</taxon>
    </lineage>
</organism>
<name>A0A9W4SY45_9GLOM</name>
<proteinExistence type="predicted"/>
<comment type="caution">
    <text evidence="1">The sequence shown here is derived from an EMBL/GenBank/DDBJ whole genome shotgun (WGS) entry which is preliminary data.</text>
</comment>
<protein>
    <submittedName>
        <fullName evidence="1">10864_t:CDS:1</fullName>
    </submittedName>
</protein>
<sequence length="64" mass="7465">ANELYSELDEFITEDVRKQLLHMHLKVTDQQKLRKNLVIVTKLGLFVQTVIKTVLIAIRTKDDT</sequence>
<reference evidence="1" key="1">
    <citation type="submission" date="2022-08" db="EMBL/GenBank/DDBJ databases">
        <authorList>
            <person name="Kallberg Y."/>
            <person name="Tangrot J."/>
            <person name="Rosling A."/>
        </authorList>
    </citation>
    <scope>NUCLEOTIDE SEQUENCE</scope>
    <source>
        <strain evidence="1">Wild A</strain>
    </source>
</reference>